<evidence type="ECO:0000313" key="3">
    <source>
        <dbReference type="EMBL" id="MBC5842634.1"/>
    </source>
</evidence>
<gene>
    <name evidence="3" type="ORF">H8R23_14565</name>
</gene>
<dbReference type="Pfam" id="PF22879">
    <property type="entry name" value="AIPR_N"/>
    <property type="match status" value="1"/>
</dbReference>
<name>A0ABR7JBD0_9FLAO</name>
<sequence>MVKGLKNYIESIQSDVAALVYSDGEGASFEDKFTEHCLEILDGAGKSEGASVLSYIHPDSQGRIDWKLNGYCLKDEFKDDDNKVYFETLDLFITHFNHTTYDFNIQKSDFDKNINQIKKFINAALKGHIDYIDPAQSELNALLKIITKQKSNFIRINIFLLVNGNSNHNLETTTIKGYDDLKIYIHVWDIQRFYKLNESSSNREPIEIKFKDFLTNNLQGIQCLKVPDLDELYECYLAIIPGEVLSNLYDLYSNELLESNVRAFLGQAGKYNKGIRDTIRDKPQMFLPYNNGITATAEIVETEIIDNQLYLTKMNDFQIVNGGQTTASLFHTARKYKDADISKVFVQMKLTVIKDIDQKNIEVPNIAKYANSQNKVTDLDLSSNNPYFVQIESLSRRKYVADFNNKSKSTLWYFERVNGQYRESLNKIKDKKQQNKFKEQNPTNQKFVKSEIAKYINIWELEPHYVSQGAQKNFIHFTKKINELVKKNKMPSENFYKKLIANAILFKTVDKLFGRKNIDAIGDTNLKSFTVAYTLSYFYYLTENRLDLWKIYEEQRIDTRIINELQKLIVFVYNHLVRASNNSLISEYAKRESSWKLLKEENYKFSIDNFIDCFVTADLVISRDIETEELDNKSENNLMNITQILGFGNKFWDGMSKYILNIDEFKLMSTDVWEIANKIKRSKNLNTRDISIGNKFIAYIEDNQINIDQIKSLSNEIEVDVIDIKAIYDRLKLISKNDWAKIFDLGEQTKIFENNELSNLKSVNKSISKNESIKEINIINALKSVKKLTKFGLKH</sequence>
<dbReference type="EMBL" id="JACRUJ010000005">
    <property type="protein sequence ID" value="MBC5842634.1"/>
    <property type="molecule type" value="Genomic_DNA"/>
</dbReference>
<dbReference type="InterPro" id="IPR055101">
    <property type="entry name" value="AIPR_N"/>
</dbReference>
<accession>A0ABR7JBD0</accession>
<keyword evidence="4" id="KW-1185">Reference proteome</keyword>
<protein>
    <submittedName>
        <fullName evidence="3">AIPR family protein</fullName>
    </submittedName>
</protein>
<dbReference type="InterPro" id="IPR018891">
    <property type="entry name" value="AIPR_C"/>
</dbReference>
<organism evidence="3 4">
    <name type="scientific">Flavobacterium kayseriense</name>
    <dbReference type="NCBI Taxonomy" id="2764714"/>
    <lineage>
        <taxon>Bacteria</taxon>
        <taxon>Pseudomonadati</taxon>
        <taxon>Bacteroidota</taxon>
        <taxon>Flavobacteriia</taxon>
        <taxon>Flavobacteriales</taxon>
        <taxon>Flavobacteriaceae</taxon>
        <taxon>Flavobacterium</taxon>
    </lineage>
</organism>
<evidence type="ECO:0000259" key="1">
    <source>
        <dbReference type="Pfam" id="PF10592"/>
    </source>
</evidence>
<feature type="domain" description="Abortive phage infection protein C-terminal" evidence="1">
    <location>
        <begin position="257"/>
        <end position="577"/>
    </location>
</feature>
<dbReference type="RefSeq" id="WP_187011126.1">
    <property type="nucleotide sequence ID" value="NZ_JACRUI010000005.1"/>
</dbReference>
<dbReference type="Pfam" id="PF10592">
    <property type="entry name" value="AIPR"/>
    <property type="match status" value="1"/>
</dbReference>
<proteinExistence type="predicted"/>
<dbReference type="Proteomes" id="UP000629963">
    <property type="component" value="Unassembled WGS sequence"/>
</dbReference>
<evidence type="ECO:0000259" key="2">
    <source>
        <dbReference type="Pfam" id="PF22879"/>
    </source>
</evidence>
<evidence type="ECO:0000313" key="4">
    <source>
        <dbReference type="Proteomes" id="UP000629963"/>
    </source>
</evidence>
<comment type="caution">
    <text evidence="3">The sequence shown here is derived from an EMBL/GenBank/DDBJ whole genome shotgun (WGS) entry which is preliminary data.</text>
</comment>
<feature type="domain" description="Abortive infection phage resistance protein N-terminal" evidence="2">
    <location>
        <begin position="33"/>
        <end position="195"/>
    </location>
</feature>
<reference evidence="3 4" key="1">
    <citation type="submission" date="2020-08" db="EMBL/GenBank/DDBJ databases">
        <title>Description of novel Flavobacterium F-380 isolate.</title>
        <authorList>
            <person name="Saticioglu I.B."/>
            <person name="Duman M."/>
            <person name="Altun S."/>
        </authorList>
    </citation>
    <scope>NUCLEOTIDE SEQUENCE [LARGE SCALE GENOMIC DNA]</scope>
    <source>
        <strain evidence="3 4">F-380</strain>
    </source>
</reference>